<sequence length="75" mass="8389">MENKPPTQQPRDPVAIMSQSETSWPKQNDNLTSQGDNVEELESRSPEPQIRTATRIRSAKATLILMPPRKSVTSS</sequence>
<name>A0A8H5GJ93_9AGAR</name>
<dbReference type="Proteomes" id="UP000559256">
    <property type="component" value="Unassembled WGS sequence"/>
</dbReference>
<keyword evidence="3" id="KW-1185">Reference proteome</keyword>
<accession>A0A8H5GJ93</accession>
<dbReference type="AlphaFoldDB" id="A0A8H5GJ93"/>
<evidence type="ECO:0000313" key="3">
    <source>
        <dbReference type="Proteomes" id="UP000559256"/>
    </source>
</evidence>
<feature type="compositionally biased region" description="Polar residues" evidence="1">
    <location>
        <begin position="1"/>
        <end position="10"/>
    </location>
</feature>
<dbReference type="EMBL" id="JAACJM010000025">
    <property type="protein sequence ID" value="KAF5365922.1"/>
    <property type="molecule type" value="Genomic_DNA"/>
</dbReference>
<organism evidence="2 3">
    <name type="scientific">Tetrapyrgos nigripes</name>
    <dbReference type="NCBI Taxonomy" id="182062"/>
    <lineage>
        <taxon>Eukaryota</taxon>
        <taxon>Fungi</taxon>
        <taxon>Dikarya</taxon>
        <taxon>Basidiomycota</taxon>
        <taxon>Agaricomycotina</taxon>
        <taxon>Agaricomycetes</taxon>
        <taxon>Agaricomycetidae</taxon>
        <taxon>Agaricales</taxon>
        <taxon>Marasmiineae</taxon>
        <taxon>Marasmiaceae</taxon>
        <taxon>Tetrapyrgos</taxon>
    </lineage>
</organism>
<protein>
    <submittedName>
        <fullName evidence="2">Uncharacterized protein</fullName>
    </submittedName>
</protein>
<feature type="region of interest" description="Disordered" evidence="1">
    <location>
        <begin position="1"/>
        <end position="75"/>
    </location>
</feature>
<feature type="compositionally biased region" description="Polar residues" evidence="1">
    <location>
        <begin position="17"/>
        <end position="36"/>
    </location>
</feature>
<evidence type="ECO:0000256" key="1">
    <source>
        <dbReference type="SAM" id="MobiDB-lite"/>
    </source>
</evidence>
<evidence type="ECO:0000313" key="2">
    <source>
        <dbReference type="EMBL" id="KAF5365922.1"/>
    </source>
</evidence>
<reference evidence="2 3" key="1">
    <citation type="journal article" date="2020" name="ISME J.">
        <title>Uncovering the hidden diversity of litter-decomposition mechanisms in mushroom-forming fungi.</title>
        <authorList>
            <person name="Floudas D."/>
            <person name="Bentzer J."/>
            <person name="Ahren D."/>
            <person name="Johansson T."/>
            <person name="Persson P."/>
            <person name="Tunlid A."/>
        </authorList>
    </citation>
    <scope>NUCLEOTIDE SEQUENCE [LARGE SCALE GENOMIC DNA]</scope>
    <source>
        <strain evidence="2 3">CBS 291.85</strain>
    </source>
</reference>
<gene>
    <name evidence="2" type="ORF">D9758_006681</name>
</gene>
<proteinExistence type="predicted"/>
<comment type="caution">
    <text evidence="2">The sequence shown here is derived from an EMBL/GenBank/DDBJ whole genome shotgun (WGS) entry which is preliminary data.</text>
</comment>